<evidence type="ECO:0000313" key="1">
    <source>
        <dbReference type="EMBL" id="MFC7139378.1"/>
    </source>
</evidence>
<proteinExistence type="predicted"/>
<accession>A0ABD5Y0L1</accession>
<reference evidence="1 2" key="1">
    <citation type="journal article" date="2019" name="Int. J. Syst. Evol. Microbiol.">
        <title>The Global Catalogue of Microorganisms (GCM) 10K type strain sequencing project: providing services to taxonomists for standard genome sequencing and annotation.</title>
        <authorList>
            <consortium name="The Broad Institute Genomics Platform"/>
            <consortium name="The Broad Institute Genome Sequencing Center for Infectious Disease"/>
            <person name="Wu L."/>
            <person name="Ma J."/>
        </authorList>
    </citation>
    <scope>NUCLEOTIDE SEQUENCE [LARGE SCALE GENOMIC DNA]</scope>
    <source>
        <strain evidence="1 2">XZYJT29</strain>
    </source>
</reference>
<dbReference type="InterPro" id="IPR055978">
    <property type="entry name" value="DUF7556"/>
</dbReference>
<dbReference type="EMBL" id="JBHTAS010000001">
    <property type="protein sequence ID" value="MFC7139378.1"/>
    <property type="molecule type" value="Genomic_DNA"/>
</dbReference>
<sequence>MSTDTRSPGGRVTGEPEVVATVDEADGSARFVVADIARDEAWVSATATKAYPLDEWR</sequence>
<keyword evidence="2" id="KW-1185">Reference proteome</keyword>
<evidence type="ECO:0000313" key="2">
    <source>
        <dbReference type="Proteomes" id="UP001596432"/>
    </source>
</evidence>
<comment type="caution">
    <text evidence="1">The sequence shown here is derived from an EMBL/GenBank/DDBJ whole genome shotgun (WGS) entry which is preliminary data.</text>
</comment>
<organism evidence="1 2">
    <name type="scientific">Halosimplex aquaticum</name>
    <dbReference type="NCBI Taxonomy" id="3026162"/>
    <lineage>
        <taxon>Archaea</taxon>
        <taxon>Methanobacteriati</taxon>
        <taxon>Methanobacteriota</taxon>
        <taxon>Stenosarchaea group</taxon>
        <taxon>Halobacteria</taxon>
        <taxon>Halobacteriales</taxon>
        <taxon>Haloarculaceae</taxon>
        <taxon>Halosimplex</taxon>
    </lineage>
</organism>
<dbReference type="GeneID" id="78819633"/>
<dbReference type="AlphaFoldDB" id="A0ABD5Y0L1"/>
<gene>
    <name evidence="1" type="ORF">ACFQMA_05940</name>
</gene>
<name>A0ABD5Y0L1_9EURY</name>
<dbReference type="Proteomes" id="UP001596432">
    <property type="component" value="Unassembled WGS sequence"/>
</dbReference>
<dbReference type="Pfam" id="PF24433">
    <property type="entry name" value="DUF7556"/>
    <property type="match status" value="1"/>
</dbReference>
<protein>
    <submittedName>
        <fullName evidence="1">Uncharacterized protein</fullName>
    </submittedName>
</protein>
<dbReference type="RefSeq" id="WP_274324969.1">
    <property type="nucleotide sequence ID" value="NZ_CP118158.1"/>
</dbReference>